<dbReference type="AlphaFoldDB" id="A0A6A6AYF9"/>
<dbReference type="GeneID" id="54303357"/>
<evidence type="ECO:0000256" key="4">
    <source>
        <dbReference type="ARBA" id="ARBA00022527"/>
    </source>
</evidence>
<evidence type="ECO:0000256" key="6">
    <source>
        <dbReference type="ARBA" id="ARBA00022618"/>
    </source>
</evidence>
<feature type="compositionally biased region" description="Basic and acidic residues" evidence="17">
    <location>
        <begin position="599"/>
        <end position="616"/>
    </location>
</feature>
<comment type="similarity">
    <text evidence="2">Belongs to the protein kinase superfamily. CAMK Ser/Thr protein kinase family.</text>
</comment>
<dbReference type="Gene3D" id="1.10.510.10">
    <property type="entry name" value="Transferase(Phosphotransferase) domain 1"/>
    <property type="match status" value="1"/>
</dbReference>
<feature type="compositionally biased region" description="Low complexity" evidence="17">
    <location>
        <begin position="683"/>
        <end position="695"/>
    </location>
</feature>
<keyword evidence="12" id="KW-0539">Nucleus</keyword>
<keyword evidence="20" id="KW-1185">Reference proteome</keyword>
<evidence type="ECO:0000256" key="11">
    <source>
        <dbReference type="ARBA" id="ARBA00022840"/>
    </source>
</evidence>
<dbReference type="OrthoDB" id="10250725at2759"/>
<evidence type="ECO:0000313" key="20">
    <source>
        <dbReference type="Proteomes" id="UP000799438"/>
    </source>
</evidence>
<comment type="catalytic activity">
    <reaction evidence="15">
        <text>L-seryl-[protein] + ATP = O-phospho-L-seryl-[protein] + ADP + H(+)</text>
        <dbReference type="Rhea" id="RHEA:17989"/>
        <dbReference type="Rhea" id="RHEA-COMP:9863"/>
        <dbReference type="Rhea" id="RHEA-COMP:11604"/>
        <dbReference type="ChEBI" id="CHEBI:15378"/>
        <dbReference type="ChEBI" id="CHEBI:29999"/>
        <dbReference type="ChEBI" id="CHEBI:30616"/>
        <dbReference type="ChEBI" id="CHEBI:83421"/>
        <dbReference type="ChEBI" id="CHEBI:456216"/>
        <dbReference type="EC" id="2.7.11.1"/>
    </reaction>
</comment>
<evidence type="ECO:0000256" key="15">
    <source>
        <dbReference type="ARBA" id="ARBA00048679"/>
    </source>
</evidence>
<evidence type="ECO:0000256" key="10">
    <source>
        <dbReference type="ARBA" id="ARBA00022777"/>
    </source>
</evidence>
<keyword evidence="4" id="KW-0723">Serine/threonine-protein kinase</keyword>
<dbReference type="InterPro" id="IPR008271">
    <property type="entry name" value="Ser/Thr_kinase_AS"/>
</dbReference>
<dbReference type="InterPro" id="IPR011009">
    <property type="entry name" value="Kinase-like_dom_sf"/>
</dbReference>
<accession>A0A6A6AYF9</accession>
<dbReference type="InterPro" id="IPR000719">
    <property type="entry name" value="Prot_kinase_dom"/>
</dbReference>
<feature type="compositionally biased region" description="Low complexity" evidence="17">
    <location>
        <begin position="465"/>
        <end position="489"/>
    </location>
</feature>
<feature type="domain" description="Protein kinase" evidence="18">
    <location>
        <begin position="7"/>
        <end position="291"/>
    </location>
</feature>
<dbReference type="Gene3D" id="3.30.200.20">
    <property type="entry name" value="Phosphorylase Kinase, domain 1"/>
    <property type="match status" value="1"/>
</dbReference>
<keyword evidence="16" id="KW-0175">Coiled coil</keyword>
<dbReference type="EC" id="2.7.11.1" evidence="3"/>
<evidence type="ECO:0000313" key="19">
    <source>
        <dbReference type="EMBL" id="KAF2136646.1"/>
    </source>
</evidence>
<dbReference type="PANTHER" id="PTHR44899">
    <property type="entry name" value="CAMK FAMILY PROTEIN KINASE"/>
    <property type="match status" value="1"/>
</dbReference>
<evidence type="ECO:0000256" key="8">
    <source>
        <dbReference type="ARBA" id="ARBA00022741"/>
    </source>
</evidence>
<name>A0A6A6AYF9_9PEZI</name>
<feature type="coiled-coil region" evidence="16">
    <location>
        <begin position="293"/>
        <end position="338"/>
    </location>
</feature>
<reference evidence="19" key="1">
    <citation type="journal article" date="2020" name="Stud. Mycol.">
        <title>101 Dothideomycetes genomes: a test case for predicting lifestyles and emergence of pathogens.</title>
        <authorList>
            <person name="Haridas S."/>
            <person name="Albert R."/>
            <person name="Binder M."/>
            <person name="Bloem J."/>
            <person name="Labutti K."/>
            <person name="Salamov A."/>
            <person name="Andreopoulos B."/>
            <person name="Baker S."/>
            <person name="Barry K."/>
            <person name="Bills G."/>
            <person name="Bluhm B."/>
            <person name="Cannon C."/>
            <person name="Castanera R."/>
            <person name="Culley D."/>
            <person name="Daum C."/>
            <person name="Ezra D."/>
            <person name="Gonzalez J."/>
            <person name="Henrissat B."/>
            <person name="Kuo A."/>
            <person name="Liang C."/>
            <person name="Lipzen A."/>
            <person name="Lutzoni F."/>
            <person name="Magnuson J."/>
            <person name="Mondo S."/>
            <person name="Nolan M."/>
            <person name="Ohm R."/>
            <person name="Pangilinan J."/>
            <person name="Park H.-J."/>
            <person name="Ramirez L."/>
            <person name="Alfaro M."/>
            <person name="Sun H."/>
            <person name="Tritt A."/>
            <person name="Yoshinaga Y."/>
            <person name="Zwiers L.-H."/>
            <person name="Turgeon B."/>
            <person name="Goodwin S."/>
            <person name="Spatafora J."/>
            <person name="Crous P."/>
            <person name="Grigoriev I."/>
        </authorList>
    </citation>
    <scope>NUCLEOTIDE SEQUENCE</scope>
    <source>
        <strain evidence="19">CBS 121167</strain>
    </source>
</reference>
<feature type="compositionally biased region" description="Polar residues" evidence="17">
    <location>
        <begin position="712"/>
        <end position="723"/>
    </location>
</feature>
<keyword evidence="9" id="KW-0498">Mitosis</keyword>
<dbReference type="GO" id="GO:0000278">
    <property type="term" value="P:mitotic cell cycle"/>
    <property type="evidence" value="ECO:0007669"/>
    <property type="project" value="UniProtKB-ARBA"/>
</dbReference>
<keyword evidence="6" id="KW-0132">Cell division</keyword>
<evidence type="ECO:0000256" key="7">
    <source>
        <dbReference type="ARBA" id="ARBA00022679"/>
    </source>
</evidence>
<dbReference type="GO" id="GO:0004674">
    <property type="term" value="F:protein serine/threonine kinase activity"/>
    <property type="evidence" value="ECO:0007669"/>
    <property type="project" value="UniProtKB-KW"/>
</dbReference>
<dbReference type="PANTHER" id="PTHR44899:SF10">
    <property type="entry name" value="NIMA-RELATED KINASE 2"/>
    <property type="match status" value="1"/>
</dbReference>
<dbReference type="GO" id="GO:0007059">
    <property type="term" value="P:chromosome segregation"/>
    <property type="evidence" value="ECO:0007669"/>
    <property type="project" value="UniProtKB-ARBA"/>
</dbReference>
<keyword evidence="7" id="KW-0808">Transferase</keyword>
<evidence type="ECO:0000256" key="9">
    <source>
        <dbReference type="ARBA" id="ARBA00022776"/>
    </source>
</evidence>
<keyword evidence="8" id="KW-0547">Nucleotide-binding</keyword>
<evidence type="ECO:0000259" key="18">
    <source>
        <dbReference type="PROSITE" id="PS50011"/>
    </source>
</evidence>
<feature type="region of interest" description="Disordered" evidence="17">
    <location>
        <begin position="431"/>
        <end position="492"/>
    </location>
</feature>
<keyword evidence="11" id="KW-0067">ATP-binding</keyword>
<evidence type="ECO:0000256" key="12">
    <source>
        <dbReference type="ARBA" id="ARBA00023242"/>
    </source>
</evidence>
<protein>
    <recommendedName>
        <fullName evidence="3">non-specific serine/threonine protein kinase</fullName>
        <ecNumber evidence="3">2.7.11.1</ecNumber>
    </recommendedName>
</protein>
<comment type="subcellular location">
    <subcellularLocation>
        <location evidence="1">Nucleus</location>
    </subcellularLocation>
</comment>
<dbReference type="SMART" id="SM00220">
    <property type="entry name" value="S_TKc"/>
    <property type="match status" value="1"/>
</dbReference>
<dbReference type="GO" id="GO:0005524">
    <property type="term" value="F:ATP binding"/>
    <property type="evidence" value="ECO:0007669"/>
    <property type="project" value="UniProtKB-KW"/>
</dbReference>
<evidence type="ECO:0000256" key="1">
    <source>
        <dbReference type="ARBA" id="ARBA00004123"/>
    </source>
</evidence>
<keyword evidence="5" id="KW-0597">Phosphoprotein</keyword>
<dbReference type="GO" id="GO:0051301">
    <property type="term" value="P:cell division"/>
    <property type="evidence" value="ECO:0007669"/>
    <property type="project" value="UniProtKB-KW"/>
</dbReference>
<evidence type="ECO:0000256" key="5">
    <source>
        <dbReference type="ARBA" id="ARBA00022553"/>
    </source>
</evidence>
<evidence type="ECO:0000256" key="17">
    <source>
        <dbReference type="SAM" id="MobiDB-lite"/>
    </source>
</evidence>
<evidence type="ECO:0000256" key="3">
    <source>
        <dbReference type="ARBA" id="ARBA00012513"/>
    </source>
</evidence>
<evidence type="ECO:0000256" key="16">
    <source>
        <dbReference type="SAM" id="Coils"/>
    </source>
</evidence>
<dbReference type="EMBL" id="ML995515">
    <property type="protein sequence ID" value="KAF2136646.1"/>
    <property type="molecule type" value="Genomic_DNA"/>
</dbReference>
<dbReference type="CDD" id="cd08217">
    <property type="entry name" value="STKc_Nek2"/>
    <property type="match status" value="1"/>
</dbReference>
<dbReference type="Pfam" id="PF07714">
    <property type="entry name" value="PK_Tyr_Ser-Thr"/>
    <property type="match status" value="1"/>
</dbReference>
<gene>
    <name evidence="19" type="ORF">K452DRAFT_353861</name>
</gene>
<keyword evidence="13" id="KW-0131">Cell cycle</keyword>
<dbReference type="FunFam" id="1.10.510.10:FF:000697">
    <property type="entry name" value="G2-specific protein kinase nimA"/>
    <property type="match status" value="1"/>
</dbReference>
<evidence type="ECO:0000256" key="13">
    <source>
        <dbReference type="ARBA" id="ARBA00023306"/>
    </source>
</evidence>
<dbReference type="RefSeq" id="XP_033392364.1">
    <property type="nucleotide sequence ID" value="XM_033545851.1"/>
</dbReference>
<dbReference type="GO" id="GO:0005634">
    <property type="term" value="C:nucleus"/>
    <property type="evidence" value="ECO:0007669"/>
    <property type="project" value="UniProtKB-SubCell"/>
</dbReference>
<comment type="catalytic activity">
    <reaction evidence="14">
        <text>L-threonyl-[protein] + ATP = O-phospho-L-threonyl-[protein] + ADP + H(+)</text>
        <dbReference type="Rhea" id="RHEA:46608"/>
        <dbReference type="Rhea" id="RHEA-COMP:11060"/>
        <dbReference type="Rhea" id="RHEA-COMP:11605"/>
        <dbReference type="ChEBI" id="CHEBI:15378"/>
        <dbReference type="ChEBI" id="CHEBI:30013"/>
        <dbReference type="ChEBI" id="CHEBI:30616"/>
        <dbReference type="ChEBI" id="CHEBI:61977"/>
        <dbReference type="ChEBI" id="CHEBI:456216"/>
        <dbReference type="EC" id="2.7.11.1"/>
    </reaction>
</comment>
<dbReference type="InterPro" id="IPR051131">
    <property type="entry name" value="NEK_Ser/Thr_kinase_NIMA"/>
</dbReference>
<organism evidence="19 20">
    <name type="scientific">Aplosporella prunicola CBS 121167</name>
    <dbReference type="NCBI Taxonomy" id="1176127"/>
    <lineage>
        <taxon>Eukaryota</taxon>
        <taxon>Fungi</taxon>
        <taxon>Dikarya</taxon>
        <taxon>Ascomycota</taxon>
        <taxon>Pezizomycotina</taxon>
        <taxon>Dothideomycetes</taxon>
        <taxon>Dothideomycetes incertae sedis</taxon>
        <taxon>Botryosphaeriales</taxon>
        <taxon>Aplosporellaceae</taxon>
        <taxon>Aplosporella</taxon>
    </lineage>
</organism>
<evidence type="ECO:0000256" key="14">
    <source>
        <dbReference type="ARBA" id="ARBA00047899"/>
    </source>
</evidence>
<dbReference type="InterPro" id="IPR001245">
    <property type="entry name" value="Ser-Thr/Tyr_kinase_cat_dom"/>
</dbReference>
<evidence type="ECO:0000256" key="2">
    <source>
        <dbReference type="ARBA" id="ARBA00006692"/>
    </source>
</evidence>
<feature type="compositionally biased region" description="Polar residues" evidence="17">
    <location>
        <begin position="647"/>
        <end position="658"/>
    </location>
</feature>
<sequence length="794" mass="87932">MADDDKYDVLEKIGQGSFGIIRKVRRKTDNYVLCRKEISYSRMSQKEKEQLQAELSILKELRHPNIVAYIDKIHLKATHDLHVYMEYCGNGDLGQVIKKLKTKRQYADEEFVWSIFAQLVTALYRCHYGQDAPEAGKNVMGLGNDAVPMREKQKQLMILHRDLKPENVFLGADNSVKLGDFGLSKILQSHDFASTYVGTPYYMSPEICMSEKYTLYSDIWALGCIMYELCTWRPPFDAKTHYDLIQKIRLGRFDPLPAVYSPELRKVVDSCLQVNPTRRPETAQLMNLPIVKLMRKEQEVVQLGQQLKKEKDLAKQMTKEMTEKMVEMEKEKEAIRIAVDAQVRREWEVKARLEIDRQVQLELEKLLARRSELEVAQRLHAIKLNTNAPAVAPVAPAAPVAPVAPALNLSAVNLPIANLSTTSHIESSTPLMEAELHPNSSTSTLGESSEFPSQTDISSFDLESPVQQVPQPQPKPKAATPAKARPARTGFQRAHTTAFNEYAPSPMDIHMSDQSPISLAGLSLSPRRETATAEPRTRRNIFAKAATRWEPTNMSSPPASPTAELPASPIADISADDEDDDIPALPSPTRARSSNGIRKSPDNDPFKVLAAHEGRNSNKPVFARHNQIKPLPNRNPSAPANARFASGPTTRQRPSSTVPVVATSPARRRSTKIPGVESPGRKTSSSSDGATGTSSLDFSRETAASALRSKKGNMNTLRQQAVHNNKLAGRTLVELAQGRATAPSTGSSSDEGENAKPVGKGTISYASQVAKWELEDPDCPSPFLRKKTDVVGLR</sequence>
<keyword evidence="10" id="KW-0418">Kinase</keyword>
<dbReference type="FunFam" id="3.30.200.20:FF:000151">
    <property type="entry name" value="G2-specific protein kinase nimA"/>
    <property type="match status" value="1"/>
</dbReference>
<dbReference type="Proteomes" id="UP000799438">
    <property type="component" value="Unassembled WGS sequence"/>
</dbReference>
<dbReference type="SUPFAM" id="SSF56112">
    <property type="entry name" value="Protein kinase-like (PK-like)"/>
    <property type="match status" value="1"/>
</dbReference>
<dbReference type="PROSITE" id="PS00108">
    <property type="entry name" value="PROTEIN_KINASE_ST"/>
    <property type="match status" value="1"/>
</dbReference>
<feature type="compositionally biased region" description="Polar residues" evidence="17">
    <location>
        <begin position="438"/>
        <end position="458"/>
    </location>
</feature>
<proteinExistence type="inferred from homology"/>
<dbReference type="PROSITE" id="PS50011">
    <property type="entry name" value="PROTEIN_KINASE_DOM"/>
    <property type="match status" value="1"/>
</dbReference>
<feature type="region of interest" description="Disordered" evidence="17">
    <location>
        <begin position="543"/>
        <end position="761"/>
    </location>
</feature>